<dbReference type="SUPFAM" id="SSF48452">
    <property type="entry name" value="TPR-like"/>
    <property type="match status" value="1"/>
</dbReference>
<comment type="caution">
    <text evidence="5">The sequence shown here is derived from an EMBL/GenBank/DDBJ whole genome shotgun (WGS) entry which is preliminary data.</text>
</comment>
<comment type="subcellular location">
    <subcellularLocation>
        <location evidence="1">Membrane</location>
    </subcellularLocation>
</comment>
<feature type="domain" description="Beta-lactamase-related" evidence="4">
    <location>
        <begin position="50"/>
        <end position="315"/>
    </location>
</feature>
<accession>A0A4Q1KZK0</accession>
<dbReference type="PANTHER" id="PTHR46825">
    <property type="entry name" value="D-ALANYL-D-ALANINE-CARBOXYPEPTIDASE/ENDOPEPTIDASE AMPH"/>
    <property type="match status" value="1"/>
</dbReference>
<dbReference type="Proteomes" id="UP000289734">
    <property type="component" value="Unassembled WGS sequence"/>
</dbReference>
<dbReference type="InterPro" id="IPR012338">
    <property type="entry name" value="Beta-lactam/transpept-like"/>
</dbReference>
<sequence length="444" mass="49706">MKKLIIGIVCLGILNSCKNTKYPISQYSEKATNVKLLLDSTDLGKNYNGTVLISDGNDILFQSAYGFNQHDKETNKIETKYDIASMGKMFTAVSIIQLKERGKLTLEQTIGEILPDYPNSEAKVITVQQLLSHTSGLGDYFSPEFDMRKDSINNLADFLPFFVNDPLEFKPGERMRYSNAGYIVLGLMIEKIVGKSYNEYLTENIFNPANMTSTGPLSGSAGGGNSTVVDLQKFALAFQGHKLVNEESFKLMTTDHFNNGYGYGMSLRDLNGTKIYGHNGGAPGISGELDMVVGEPLIIITMSNRSPNDGWAQVRTNIRKEFFGSTPEIEKFLNTEQVIKTYQDKGFDEASKKLTELGNNIIDRNAFEYAEKYAMQGQSNKAIDILKLLVQAYPDQWYPYSFLADFQLQAGQNEEAIKNFKKSLELNPENEQAIEKLKILESQK</sequence>
<evidence type="ECO:0000256" key="1">
    <source>
        <dbReference type="ARBA" id="ARBA00004370"/>
    </source>
</evidence>
<dbReference type="SUPFAM" id="SSF56601">
    <property type="entry name" value="beta-lactamase/transpeptidase-like"/>
    <property type="match status" value="1"/>
</dbReference>
<protein>
    <submittedName>
        <fullName evidence="5">Serine hydrolase</fullName>
    </submittedName>
</protein>
<dbReference type="InterPro" id="IPR011990">
    <property type="entry name" value="TPR-like_helical_dom_sf"/>
</dbReference>
<keyword evidence="3" id="KW-0802">TPR repeat</keyword>
<evidence type="ECO:0000256" key="2">
    <source>
        <dbReference type="ARBA" id="ARBA00023136"/>
    </source>
</evidence>
<dbReference type="SMART" id="SM00028">
    <property type="entry name" value="TPR"/>
    <property type="match status" value="1"/>
</dbReference>
<keyword evidence="5" id="KW-0378">Hydrolase</keyword>
<dbReference type="Gene3D" id="1.25.40.10">
    <property type="entry name" value="Tetratricopeptide repeat domain"/>
    <property type="match status" value="1"/>
</dbReference>
<dbReference type="Pfam" id="PF00144">
    <property type="entry name" value="Beta-lactamase"/>
    <property type="match status" value="1"/>
</dbReference>
<reference evidence="6" key="1">
    <citation type="submission" date="2019-01" db="EMBL/GenBank/DDBJ databases">
        <title>Cytophagaceae bacterium strain CAR-16.</title>
        <authorList>
            <person name="Chen W.-M."/>
        </authorList>
    </citation>
    <scope>NUCLEOTIDE SEQUENCE [LARGE SCALE GENOMIC DNA]</scope>
    <source>
        <strain evidence="6">ICH-30</strain>
    </source>
</reference>
<evidence type="ECO:0000313" key="6">
    <source>
        <dbReference type="Proteomes" id="UP000289734"/>
    </source>
</evidence>
<name>A0A4Q1KZK0_9FLAO</name>
<keyword evidence="2" id="KW-0472">Membrane</keyword>
<proteinExistence type="predicted"/>
<keyword evidence="6" id="KW-1185">Reference proteome</keyword>
<dbReference type="InterPro" id="IPR050491">
    <property type="entry name" value="AmpC-like"/>
</dbReference>
<evidence type="ECO:0000313" key="5">
    <source>
        <dbReference type="EMBL" id="RXR34804.1"/>
    </source>
</evidence>
<feature type="repeat" description="TPR" evidence="3">
    <location>
        <begin position="397"/>
        <end position="430"/>
    </location>
</feature>
<dbReference type="Gene3D" id="3.40.710.10">
    <property type="entry name" value="DD-peptidase/beta-lactamase superfamily"/>
    <property type="match status" value="1"/>
</dbReference>
<dbReference type="PROSITE" id="PS50005">
    <property type="entry name" value="TPR"/>
    <property type="match status" value="1"/>
</dbReference>
<dbReference type="InterPro" id="IPR019734">
    <property type="entry name" value="TPR_rpt"/>
</dbReference>
<dbReference type="OrthoDB" id="9793489at2"/>
<dbReference type="RefSeq" id="WP_129463211.1">
    <property type="nucleotide sequence ID" value="NZ_SBKQ01000002.1"/>
</dbReference>
<dbReference type="InterPro" id="IPR001466">
    <property type="entry name" value="Beta-lactam-related"/>
</dbReference>
<evidence type="ECO:0000259" key="4">
    <source>
        <dbReference type="Pfam" id="PF00144"/>
    </source>
</evidence>
<dbReference type="EMBL" id="SBKQ01000002">
    <property type="protein sequence ID" value="RXR34804.1"/>
    <property type="molecule type" value="Genomic_DNA"/>
</dbReference>
<organism evidence="5 6">
    <name type="scientific">Flavobacterium piscinae</name>
    <dbReference type="NCBI Taxonomy" id="2506424"/>
    <lineage>
        <taxon>Bacteria</taxon>
        <taxon>Pseudomonadati</taxon>
        <taxon>Bacteroidota</taxon>
        <taxon>Flavobacteriia</taxon>
        <taxon>Flavobacteriales</taxon>
        <taxon>Flavobacteriaceae</taxon>
        <taxon>Flavobacterium</taxon>
    </lineage>
</organism>
<dbReference type="AlphaFoldDB" id="A0A4Q1KZK0"/>
<evidence type="ECO:0000256" key="3">
    <source>
        <dbReference type="PROSITE-ProRule" id="PRU00339"/>
    </source>
</evidence>
<dbReference type="PANTHER" id="PTHR46825:SF11">
    <property type="entry name" value="PENICILLIN-BINDING PROTEIN 4"/>
    <property type="match status" value="1"/>
</dbReference>
<dbReference type="GO" id="GO:0016787">
    <property type="term" value="F:hydrolase activity"/>
    <property type="evidence" value="ECO:0007669"/>
    <property type="project" value="UniProtKB-KW"/>
</dbReference>
<gene>
    <name evidence="5" type="ORF">EQG68_02530</name>
</gene>